<evidence type="ECO:0000313" key="2">
    <source>
        <dbReference type="Proteomes" id="UP000023152"/>
    </source>
</evidence>
<evidence type="ECO:0000313" key="1">
    <source>
        <dbReference type="EMBL" id="ETO18331.1"/>
    </source>
</evidence>
<protein>
    <submittedName>
        <fullName evidence="1">Uncharacterized protein</fullName>
    </submittedName>
</protein>
<organism evidence="1 2">
    <name type="scientific">Reticulomyxa filosa</name>
    <dbReference type="NCBI Taxonomy" id="46433"/>
    <lineage>
        <taxon>Eukaryota</taxon>
        <taxon>Sar</taxon>
        <taxon>Rhizaria</taxon>
        <taxon>Retaria</taxon>
        <taxon>Foraminifera</taxon>
        <taxon>Monothalamids</taxon>
        <taxon>Reticulomyxidae</taxon>
        <taxon>Reticulomyxa</taxon>
    </lineage>
</organism>
<reference evidence="1 2" key="1">
    <citation type="journal article" date="2013" name="Curr. Biol.">
        <title>The Genome of the Foraminiferan Reticulomyxa filosa.</title>
        <authorList>
            <person name="Glockner G."/>
            <person name="Hulsmann N."/>
            <person name="Schleicher M."/>
            <person name="Noegel A.A."/>
            <person name="Eichinger L."/>
            <person name="Gallinger C."/>
            <person name="Pawlowski J."/>
            <person name="Sierra R."/>
            <person name="Euteneuer U."/>
            <person name="Pillet L."/>
            <person name="Moustafa A."/>
            <person name="Platzer M."/>
            <person name="Groth M."/>
            <person name="Szafranski K."/>
            <person name="Schliwa M."/>
        </authorList>
    </citation>
    <scope>NUCLEOTIDE SEQUENCE [LARGE SCALE GENOMIC DNA]</scope>
</reference>
<dbReference type="Proteomes" id="UP000023152">
    <property type="component" value="Unassembled WGS sequence"/>
</dbReference>
<comment type="caution">
    <text evidence="1">The sequence shown here is derived from an EMBL/GenBank/DDBJ whole genome shotgun (WGS) entry which is preliminary data.</text>
</comment>
<accession>X6MXI5</accession>
<dbReference type="EMBL" id="ASPP01015096">
    <property type="protein sequence ID" value="ETO18331.1"/>
    <property type="molecule type" value="Genomic_DNA"/>
</dbReference>
<sequence length="514" mass="59994">METLVSEDNLQKLVTLWKEIKTDDKSCDISSVSKMGQSFAAIKTNNKLLSNFFTHCNIAKHFYGNELQQLYDVSMKMTSANNWSELALKEVLTWDWKLFGTWKGLFSAFEKIQSSDINLSMWRTEISRCEALWTVRLLADMDTYEFCQWVRANAKAIVRDLHRFDFEKFVHNILSCEIDGQKAENFKENELLSALYPSGSVDDNHKTAIANLYKAIQTRKEDLSRIVRENPPTKRQFNFEGLKQILQKVRENWIAMRVKLQERKITGLEIKNSFELLRHKSAEDIFKQIQSYYKDVSADLIRVALSESEQRDMDDIRLSMPNTCEPQINEFKAFGALMSQHSQQLPNLSNTNRRLTGKILLEQIKKEIARTVQDYEDGATSTAMNWSNIIHACDIPSNLENWIKFVTYHVFLKNDRNPVQKDEMYRQIAQDLNHVFECFNCEEALKLLRDVTTAFNWEDEEWKDLGGLLKTLENETMRSILRFWNENKLSFGSNKPNKKKKESIYGCVHVCACV</sequence>
<gene>
    <name evidence="1" type="ORF">RFI_18942</name>
</gene>
<dbReference type="AlphaFoldDB" id="X6MXI5"/>
<keyword evidence="2" id="KW-1185">Reference proteome</keyword>
<name>X6MXI5_RETFI</name>
<proteinExistence type="predicted"/>